<dbReference type="SUPFAM" id="SSF53335">
    <property type="entry name" value="S-adenosyl-L-methionine-dependent methyltransferases"/>
    <property type="match status" value="1"/>
</dbReference>
<comment type="similarity">
    <text evidence="4 5">Belongs to the class I-like SAM-binding methyltransferase superfamily. C5-methyltransferase family.</text>
</comment>
<dbReference type="PRINTS" id="PR00105">
    <property type="entry name" value="C5METTRFRASE"/>
</dbReference>
<comment type="caution">
    <text evidence="7">The sequence shown here is derived from an EMBL/GenBank/DDBJ whole genome shotgun (WGS) entry which is preliminary data.</text>
</comment>
<evidence type="ECO:0000313" key="7">
    <source>
        <dbReference type="EMBL" id="KAK5578702.1"/>
    </source>
</evidence>
<dbReference type="EMBL" id="JAVFKY010000003">
    <property type="protein sequence ID" value="KAK5578702.1"/>
    <property type="molecule type" value="Genomic_DNA"/>
</dbReference>
<dbReference type="AlphaFoldDB" id="A0AAN7TQY5"/>
<sequence>MEQLRVLEFYSGIGGMHYGLQESGVDFQVIQSFDINTNANLNYKYTFIEDSSQKNIESYSVEDLEGFKANAWLMSPPCQPFTRLGLQKDDQDNRTNSFFHLLDVLTKLKVPPTYILIENVFGFAKKGSSNTRDHLLDTLIKMNYSFQEFHLSPQQFGLPNQRLRYFCIAKRNGKLNFNKGEKEENEEEEVENKKEENKLNNDNSNNKDENRYDFIKILDHIPGYAFHTTLEECDEISNYFDKDLTDEELYEKYKVPHNLLLSKGMLFDIKQKDSKTSNCVTKSYGKFIEGTGSIIQMDNNFKADINDTKSLIPLKLRYFSPKEITRLHGFPEEFKFSPKLTTIQCYRLIGNSLNVKIVSELLKVLVIPNEEQ</sequence>
<evidence type="ECO:0000256" key="1">
    <source>
        <dbReference type="ARBA" id="ARBA00022603"/>
    </source>
</evidence>
<keyword evidence="3 4" id="KW-0949">S-adenosyl-L-methionine</keyword>
<name>A0AAN7TQY5_9MYCE</name>
<proteinExistence type="inferred from homology"/>
<feature type="active site" evidence="4">
    <location>
        <position position="78"/>
    </location>
</feature>
<dbReference type="PANTHER" id="PTHR46098">
    <property type="entry name" value="TRNA (CYTOSINE(38)-C(5))-METHYLTRANSFERASE"/>
    <property type="match status" value="1"/>
</dbReference>
<keyword evidence="2 4" id="KW-0808">Transferase</keyword>
<dbReference type="InterPro" id="IPR050750">
    <property type="entry name" value="C5-MTase"/>
</dbReference>
<dbReference type="InterPro" id="IPR001525">
    <property type="entry name" value="C5_MeTfrase"/>
</dbReference>
<keyword evidence="8" id="KW-1185">Reference proteome</keyword>
<dbReference type="InterPro" id="IPR029063">
    <property type="entry name" value="SAM-dependent_MTases_sf"/>
</dbReference>
<dbReference type="Pfam" id="PF00145">
    <property type="entry name" value="DNA_methylase"/>
    <property type="match status" value="1"/>
</dbReference>
<evidence type="ECO:0000256" key="5">
    <source>
        <dbReference type="RuleBase" id="RU000416"/>
    </source>
</evidence>
<dbReference type="Gene3D" id="3.40.50.150">
    <property type="entry name" value="Vaccinia Virus protein VP39"/>
    <property type="match status" value="1"/>
</dbReference>
<accession>A0AAN7TQY5</accession>
<evidence type="ECO:0000256" key="2">
    <source>
        <dbReference type="ARBA" id="ARBA00022679"/>
    </source>
</evidence>
<keyword evidence="1 4" id="KW-0489">Methyltransferase</keyword>
<organism evidence="7 8">
    <name type="scientific">Dictyostelium firmibasis</name>
    <dbReference type="NCBI Taxonomy" id="79012"/>
    <lineage>
        <taxon>Eukaryota</taxon>
        <taxon>Amoebozoa</taxon>
        <taxon>Evosea</taxon>
        <taxon>Eumycetozoa</taxon>
        <taxon>Dictyostelia</taxon>
        <taxon>Dictyosteliales</taxon>
        <taxon>Dictyosteliaceae</taxon>
        <taxon>Dictyostelium</taxon>
    </lineage>
</organism>
<dbReference type="PROSITE" id="PS51679">
    <property type="entry name" value="SAM_MT_C5"/>
    <property type="match status" value="1"/>
</dbReference>
<gene>
    <name evidence="7" type="ORF">RB653_008375</name>
</gene>
<dbReference type="GO" id="GO:0008168">
    <property type="term" value="F:methyltransferase activity"/>
    <property type="evidence" value="ECO:0007669"/>
    <property type="project" value="UniProtKB-KW"/>
</dbReference>
<evidence type="ECO:0000313" key="8">
    <source>
        <dbReference type="Proteomes" id="UP001344447"/>
    </source>
</evidence>
<dbReference type="NCBIfam" id="TIGR00675">
    <property type="entry name" value="dcm"/>
    <property type="match status" value="1"/>
</dbReference>
<feature type="region of interest" description="Disordered" evidence="6">
    <location>
        <begin position="179"/>
        <end position="205"/>
    </location>
</feature>
<feature type="compositionally biased region" description="Basic and acidic residues" evidence="6">
    <location>
        <begin position="191"/>
        <end position="205"/>
    </location>
</feature>
<dbReference type="Proteomes" id="UP001344447">
    <property type="component" value="Unassembled WGS sequence"/>
</dbReference>
<evidence type="ECO:0000256" key="4">
    <source>
        <dbReference type="PROSITE-ProRule" id="PRU01016"/>
    </source>
</evidence>
<dbReference type="PANTHER" id="PTHR46098:SF1">
    <property type="entry name" value="TRNA (CYTOSINE(38)-C(5))-METHYLTRANSFERASE"/>
    <property type="match status" value="1"/>
</dbReference>
<dbReference type="GO" id="GO:0005634">
    <property type="term" value="C:nucleus"/>
    <property type="evidence" value="ECO:0007669"/>
    <property type="project" value="TreeGrafter"/>
</dbReference>
<evidence type="ECO:0000256" key="6">
    <source>
        <dbReference type="SAM" id="MobiDB-lite"/>
    </source>
</evidence>
<reference evidence="7 8" key="1">
    <citation type="submission" date="2023-11" db="EMBL/GenBank/DDBJ databases">
        <title>Dfirmibasis_genome.</title>
        <authorList>
            <person name="Edelbroek B."/>
            <person name="Kjellin J."/>
            <person name="Jerlstrom-Hultqvist J."/>
            <person name="Soderbom F."/>
        </authorList>
    </citation>
    <scope>NUCLEOTIDE SEQUENCE [LARGE SCALE GENOMIC DNA]</scope>
    <source>
        <strain evidence="7 8">TNS-C-14</strain>
    </source>
</reference>
<dbReference type="GO" id="GO:0032259">
    <property type="term" value="P:methylation"/>
    <property type="evidence" value="ECO:0007669"/>
    <property type="project" value="UniProtKB-KW"/>
</dbReference>
<dbReference type="Gene3D" id="3.90.120.10">
    <property type="entry name" value="DNA Methylase, subunit A, domain 2"/>
    <property type="match status" value="1"/>
</dbReference>
<protein>
    <submittedName>
        <fullName evidence="7">Uncharacterized protein</fullName>
    </submittedName>
</protein>
<evidence type="ECO:0000256" key="3">
    <source>
        <dbReference type="ARBA" id="ARBA00022691"/>
    </source>
</evidence>